<evidence type="ECO:0000313" key="3">
    <source>
        <dbReference type="EMBL" id="KAF9784779.1"/>
    </source>
</evidence>
<accession>A0A9P6L6V1</accession>
<organism evidence="3 4">
    <name type="scientific">Thelephora terrestris</name>
    <dbReference type="NCBI Taxonomy" id="56493"/>
    <lineage>
        <taxon>Eukaryota</taxon>
        <taxon>Fungi</taxon>
        <taxon>Dikarya</taxon>
        <taxon>Basidiomycota</taxon>
        <taxon>Agaricomycotina</taxon>
        <taxon>Agaricomycetes</taxon>
        <taxon>Thelephorales</taxon>
        <taxon>Thelephoraceae</taxon>
        <taxon>Thelephora</taxon>
    </lineage>
</organism>
<reference evidence="3" key="2">
    <citation type="submission" date="2020-11" db="EMBL/GenBank/DDBJ databases">
        <authorList>
            <consortium name="DOE Joint Genome Institute"/>
            <person name="Kuo A."/>
            <person name="Miyauchi S."/>
            <person name="Kiss E."/>
            <person name="Drula E."/>
            <person name="Kohler A."/>
            <person name="Sanchez-Garcia M."/>
            <person name="Andreopoulos B."/>
            <person name="Barry K.W."/>
            <person name="Bonito G."/>
            <person name="Buee M."/>
            <person name="Carver A."/>
            <person name="Chen C."/>
            <person name="Cichocki N."/>
            <person name="Clum A."/>
            <person name="Culley D."/>
            <person name="Crous P.W."/>
            <person name="Fauchery L."/>
            <person name="Girlanda M."/>
            <person name="Hayes R."/>
            <person name="Keri Z."/>
            <person name="Labutti K."/>
            <person name="Lipzen A."/>
            <person name="Lombard V."/>
            <person name="Magnuson J."/>
            <person name="Maillard F."/>
            <person name="Morin E."/>
            <person name="Murat C."/>
            <person name="Nolan M."/>
            <person name="Ohm R."/>
            <person name="Pangilinan J."/>
            <person name="Pereira M."/>
            <person name="Perotto S."/>
            <person name="Peter M."/>
            <person name="Riley R."/>
            <person name="Sitrit Y."/>
            <person name="Stielow B."/>
            <person name="Szollosi G."/>
            <person name="Zifcakova L."/>
            <person name="Stursova M."/>
            <person name="Spatafora J.W."/>
            <person name="Tedersoo L."/>
            <person name="Vaario L.-M."/>
            <person name="Yamada A."/>
            <person name="Yan M."/>
            <person name="Wang P."/>
            <person name="Xu J."/>
            <person name="Bruns T."/>
            <person name="Baldrian P."/>
            <person name="Vilgalys R."/>
            <person name="Henrissat B."/>
            <person name="Grigoriev I.V."/>
            <person name="Hibbett D."/>
            <person name="Nagy L.G."/>
            <person name="Martin F.M."/>
        </authorList>
    </citation>
    <scope>NUCLEOTIDE SEQUENCE</scope>
    <source>
        <strain evidence="3">UH-Tt-Lm1</strain>
    </source>
</reference>
<evidence type="ECO:0000256" key="1">
    <source>
        <dbReference type="SAM" id="Coils"/>
    </source>
</evidence>
<name>A0A9P6L6V1_9AGAM</name>
<dbReference type="AlphaFoldDB" id="A0A9P6L6V1"/>
<keyword evidence="1" id="KW-0175">Coiled coil</keyword>
<feature type="compositionally biased region" description="Low complexity" evidence="2">
    <location>
        <begin position="185"/>
        <end position="200"/>
    </location>
</feature>
<feature type="compositionally biased region" description="Basic residues" evidence="2">
    <location>
        <begin position="211"/>
        <end position="220"/>
    </location>
</feature>
<dbReference type="Proteomes" id="UP000736335">
    <property type="component" value="Unassembled WGS sequence"/>
</dbReference>
<dbReference type="EMBL" id="WIUZ02000008">
    <property type="protein sequence ID" value="KAF9784779.1"/>
    <property type="molecule type" value="Genomic_DNA"/>
</dbReference>
<proteinExistence type="predicted"/>
<feature type="coiled-coil region" evidence="1">
    <location>
        <begin position="19"/>
        <end position="50"/>
    </location>
</feature>
<evidence type="ECO:0000313" key="4">
    <source>
        <dbReference type="Proteomes" id="UP000736335"/>
    </source>
</evidence>
<feature type="region of interest" description="Disordered" evidence="2">
    <location>
        <begin position="182"/>
        <end position="237"/>
    </location>
</feature>
<comment type="caution">
    <text evidence="3">The sequence shown here is derived from an EMBL/GenBank/DDBJ whole genome shotgun (WGS) entry which is preliminary data.</text>
</comment>
<protein>
    <submittedName>
        <fullName evidence="3">Uncharacterized protein</fullName>
    </submittedName>
</protein>
<gene>
    <name evidence="3" type="ORF">BJ322DRAFT_1109487</name>
</gene>
<reference evidence="3" key="1">
    <citation type="journal article" date="2020" name="Nat. Commun.">
        <title>Large-scale genome sequencing of mycorrhizal fungi provides insights into the early evolution of symbiotic traits.</title>
        <authorList>
            <person name="Miyauchi S."/>
            <person name="Kiss E."/>
            <person name="Kuo A."/>
            <person name="Drula E."/>
            <person name="Kohler A."/>
            <person name="Sanchez-Garcia M."/>
            <person name="Morin E."/>
            <person name="Andreopoulos B."/>
            <person name="Barry K.W."/>
            <person name="Bonito G."/>
            <person name="Buee M."/>
            <person name="Carver A."/>
            <person name="Chen C."/>
            <person name="Cichocki N."/>
            <person name="Clum A."/>
            <person name="Culley D."/>
            <person name="Crous P.W."/>
            <person name="Fauchery L."/>
            <person name="Girlanda M."/>
            <person name="Hayes R.D."/>
            <person name="Keri Z."/>
            <person name="LaButti K."/>
            <person name="Lipzen A."/>
            <person name="Lombard V."/>
            <person name="Magnuson J."/>
            <person name="Maillard F."/>
            <person name="Murat C."/>
            <person name="Nolan M."/>
            <person name="Ohm R.A."/>
            <person name="Pangilinan J."/>
            <person name="Pereira M.F."/>
            <person name="Perotto S."/>
            <person name="Peter M."/>
            <person name="Pfister S."/>
            <person name="Riley R."/>
            <person name="Sitrit Y."/>
            <person name="Stielow J.B."/>
            <person name="Szollosi G."/>
            <person name="Zifcakova L."/>
            <person name="Stursova M."/>
            <person name="Spatafora J.W."/>
            <person name="Tedersoo L."/>
            <person name="Vaario L.M."/>
            <person name="Yamada A."/>
            <person name="Yan M."/>
            <person name="Wang P."/>
            <person name="Xu J."/>
            <person name="Bruns T."/>
            <person name="Baldrian P."/>
            <person name="Vilgalys R."/>
            <person name="Dunand C."/>
            <person name="Henrissat B."/>
            <person name="Grigoriev I.V."/>
            <person name="Hibbett D."/>
            <person name="Nagy L.G."/>
            <person name="Martin F.M."/>
        </authorList>
    </citation>
    <scope>NUCLEOTIDE SEQUENCE</scope>
    <source>
        <strain evidence="3">UH-Tt-Lm1</strain>
    </source>
</reference>
<sequence>MESESSVHSSQDEVVYESLETLRAQIKEIEDKWNDELKRLETARKDKEELEKVLHVLQAFVEYERGATLKMETMLQETRDALGIPSEAGRERFYDPSKSTGSYSSGESSVLEFDLVYNPNGVLRVPVSAPSASAPPSIADAIDQATTVSPPQQTPNRRTSKSKFSPNWKNRIASILVNINNHNRTSPLSSSPRSFDSTTPLFNDADSPSAKPKRTAKPQKRPSQDSENRGTVGWRRTVGSAGSKFAIGQIGTLLN</sequence>
<keyword evidence="4" id="KW-1185">Reference proteome</keyword>
<evidence type="ECO:0000256" key="2">
    <source>
        <dbReference type="SAM" id="MobiDB-lite"/>
    </source>
</evidence>
<dbReference type="OrthoDB" id="10449106at2759"/>